<accession>A0A2X2W6V4</accession>
<dbReference type="InterPro" id="IPR045006">
    <property type="entry name" value="CHLI-like"/>
</dbReference>
<dbReference type="AlphaFoldDB" id="A0A2X2W6V4"/>
<dbReference type="InterPro" id="IPR000523">
    <property type="entry name" value="Mg_chelatse_chII-like_cat_dom"/>
</dbReference>
<protein>
    <submittedName>
        <fullName evidence="3">Mg(2+) chelatase family protein</fullName>
    </submittedName>
</protein>
<dbReference type="SUPFAM" id="SSF52540">
    <property type="entry name" value="P-loop containing nucleoside triphosphate hydrolases"/>
    <property type="match status" value="1"/>
</dbReference>
<dbReference type="Pfam" id="PF13335">
    <property type="entry name" value="Mg_chelatase_C"/>
    <property type="match status" value="1"/>
</dbReference>
<proteinExistence type="predicted"/>
<dbReference type="GO" id="GO:0005524">
    <property type="term" value="F:ATP binding"/>
    <property type="evidence" value="ECO:0007669"/>
    <property type="project" value="InterPro"/>
</dbReference>
<evidence type="ECO:0000313" key="3">
    <source>
        <dbReference type="EMBL" id="SQB33373.1"/>
    </source>
</evidence>
<dbReference type="InterPro" id="IPR027417">
    <property type="entry name" value="P-loop_NTPase"/>
</dbReference>
<dbReference type="PANTHER" id="PTHR32039:SF7">
    <property type="entry name" value="COMPETENCE PROTEIN COMM"/>
    <property type="match status" value="1"/>
</dbReference>
<dbReference type="Proteomes" id="UP000250223">
    <property type="component" value="Unassembled WGS sequence"/>
</dbReference>
<dbReference type="Pfam" id="PF01078">
    <property type="entry name" value="Mg_chelatase"/>
    <property type="match status" value="1"/>
</dbReference>
<reference evidence="3 4" key="1">
    <citation type="submission" date="2018-06" db="EMBL/GenBank/DDBJ databases">
        <authorList>
            <consortium name="Pathogen Informatics"/>
            <person name="Doyle S."/>
        </authorList>
    </citation>
    <scope>NUCLEOTIDE SEQUENCE [LARGE SCALE GENOMIC DNA]</scope>
    <source>
        <strain evidence="3 4">NCTC13028</strain>
    </source>
</reference>
<evidence type="ECO:0000259" key="2">
    <source>
        <dbReference type="Pfam" id="PF13335"/>
    </source>
</evidence>
<dbReference type="InterPro" id="IPR025158">
    <property type="entry name" value="Mg_chelat-rel_C"/>
</dbReference>
<dbReference type="PANTHER" id="PTHR32039">
    <property type="entry name" value="MAGNESIUM-CHELATASE SUBUNIT CHLI"/>
    <property type="match status" value="1"/>
</dbReference>
<evidence type="ECO:0000313" key="4">
    <source>
        <dbReference type="Proteomes" id="UP000250223"/>
    </source>
</evidence>
<gene>
    <name evidence="3" type="primary">comM_1</name>
    <name evidence="3" type="ORF">NCTC13028_00366</name>
</gene>
<name>A0A2X2W6V4_CLOCO</name>
<evidence type="ECO:0000259" key="1">
    <source>
        <dbReference type="Pfam" id="PF01078"/>
    </source>
</evidence>
<sequence>MNPCPCSKDICVCTVHEKERYINKLSRAFLDRIDIYTSVSKIEYNKIKEGQRGENSKTIRQRINNAREIQRKRFRKENILTNGEMDINNIMKYCRLDKDSVKFMERVYKKFDFSTRVYSRILKVSRTIADLDERENIIQEDLIESLQYRRFLENIV</sequence>
<organism evidence="3 4">
    <name type="scientific">Clostridium cochlearium</name>
    <dbReference type="NCBI Taxonomy" id="1494"/>
    <lineage>
        <taxon>Bacteria</taxon>
        <taxon>Bacillati</taxon>
        <taxon>Bacillota</taxon>
        <taxon>Clostridia</taxon>
        <taxon>Eubacteriales</taxon>
        <taxon>Clostridiaceae</taxon>
        <taxon>Clostridium</taxon>
    </lineage>
</organism>
<dbReference type="Gene3D" id="3.40.50.300">
    <property type="entry name" value="P-loop containing nucleotide triphosphate hydrolases"/>
    <property type="match status" value="1"/>
</dbReference>
<feature type="domain" description="Mg chelatase-related protein C-terminal" evidence="2">
    <location>
        <begin position="53"/>
        <end position="149"/>
    </location>
</feature>
<feature type="domain" description="Magnesium chelatase ChlI-like catalytic" evidence="1">
    <location>
        <begin position="1"/>
        <end position="46"/>
    </location>
</feature>
<dbReference type="EMBL" id="UAWC01000001">
    <property type="protein sequence ID" value="SQB33373.1"/>
    <property type="molecule type" value="Genomic_DNA"/>
</dbReference>
<dbReference type="RefSeq" id="WP_146739870.1">
    <property type="nucleotide sequence ID" value="NZ_UAWC01000001.1"/>
</dbReference>